<keyword evidence="3" id="KW-1003">Cell membrane</keyword>
<evidence type="ECO:0000256" key="5">
    <source>
        <dbReference type="ARBA" id="ARBA00022692"/>
    </source>
</evidence>
<dbReference type="NCBIfam" id="TIGR00437">
    <property type="entry name" value="feoB"/>
    <property type="match status" value="1"/>
</dbReference>
<dbReference type="InterPro" id="IPR003373">
    <property type="entry name" value="Fe2_transport_prot-B"/>
</dbReference>
<keyword evidence="4" id="KW-0410">Iron transport</keyword>
<evidence type="ECO:0000256" key="12">
    <source>
        <dbReference type="SAM" id="Phobius"/>
    </source>
</evidence>
<evidence type="ECO:0000256" key="7">
    <source>
        <dbReference type="ARBA" id="ARBA00022989"/>
    </source>
</evidence>
<dbReference type="GO" id="GO:0015093">
    <property type="term" value="F:ferrous iron transmembrane transporter activity"/>
    <property type="evidence" value="ECO:0007669"/>
    <property type="project" value="InterPro"/>
</dbReference>
<evidence type="ECO:0000256" key="9">
    <source>
        <dbReference type="ARBA" id="ARBA00023065"/>
    </source>
</evidence>
<keyword evidence="11 12" id="KW-0472">Membrane</keyword>
<dbReference type="PROSITE" id="PS51711">
    <property type="entry name" value="G_FEOB"/>
    <property type="match status" value="1"/>
</dbReference>
<name>A0A644URD8_9ZZZZ</name>
<proteinExistence type="predicted"/>
<dbReference type="PANTHER" id="PTHR43185:SF1">
    <property type="entry name" value="FE(2+) TRANSPORTER FEOB"/>
    <property type="match status" value="1"/>
</dbReference>
<evidence type="ECO:0000256" key="1">
    <source>
        <dbReference type="ARBA" id="ARBA00004651"/>
    </source>
</evidence>
<dbReference type="GO" id="GO:0005886">
    <property type="term" value="C:plasma membrane"/>
    <property type="evidence" value="ECO:0007669"/>
    <property type="project" value="UniProtKB-SubCell"/>
</dbReference>
<comment type="subcellular location">
    <subcellularLocation>
        <location evidence="1">Cell membrane</location>
        <topology evidence="1">Multi-pass membrane protein</topology>
    </subcellularLocation>
</comment>
<dbReference type="InterPro" id="IPR050860">
    <property type="entry name" value="FeoB_GTPase"/>
</dbReference>
<dbReference type="InterPro" id="IPR011640">
    <property type="entry name" value="Fe2_transport_prot_B_C"/>
</dbReference>
<feature type="transmembrane region" description="Helical" evidence="12">
    <location>
        <begin position="346"/>
        <end position="366"/>
    </location>
</feature>
<reference evidence="14" key="1">
    <citation type="submission" date="2019-08" db="EMBL/GenBank/DDBJ databases">
        <authorList>
            <person name="Kucharzyk K."/>
            <person name="Murdoch R.W."/>
            <person name="Higgins S."/>
            <person name="Loffler F."/>
        </authorList>
    </citation>
    <scope>NUCLEOTIDE SEQUENCE</scope>
</reference>
<evidence type="ECO:0000256" key="3">
    <source>
        <dbReference type="ARBA" id="ARBA00022475"/>
    </source>
</evidence>
<dbReference type="InterPro" id="IPR030389">
    <property type="entry name" value="G_FEOB_dom"/>
</dbReference>
<evidence type="ECO:0000256" key="8">
    <source>
        <dbReference type="ARBA" id="ARBA00023004"/>
    </source>
</evidence>
<dbReference type="Pfam" id="PF07670">
    <property type="entry name" value="Gate"/>
    <property type="match status" value="2"/>
</dbReference>
<feature type="domain" description="FeoB-type G" evidence="13">
    <location>
        <begin position="5"/>
        <end position="167"/>
    </location>
</feature>
<dbReference type="InterPro" id="IPR006073">
    <property type="entry name" value="GTP-bd"/>
</dbReference>
<dbReference type="GO" id="GO:0005525">
    <property type="term" value="F:GTP binding"/>
    <property type="evidence" value="ECO:0007669"/>
    <property type="project" value="UniProtKB-KW"/>
</dbReference>
<feature type="transmembrane region" description="Helical" evidence="12">
    <location>
        <begin position="512"/>
        <end position="533"/>
    </location>
</feature>
<feature type="transmembrane region" description="Helical" evidence="12">
    <location>
        <begin position="280"/>
        <end position="305"/>
    </location>
</feature>
<evidence type="ECO:0000256" key="4">
    <source>
        <dbReference type="ARBA" id="ARBA00022496"/>
    </source>
</evidence>
<comment type="caution">
    <text evidence="14">The sequence shown here is derived from an EMBL/GenBank/DDBJ whole genome shotgun (WGS) entry which is preliminary data.</text>
</comment>
<evidence type="ECO:0000256" key="2">
    <source>
        <dbReference type="ARBA" id="ARBA00022448"/>
    </source>
</evidence>
<accession>A0A644URD8</accession>
<keyword evidence="6" id="KW-0547">Nucleotide-binding</keyword>
<dbReference type="CDD" id="cd01879">
    <property type="entry name" value="FeoB"/>
    <property type="match status" value="1"/>
</dbReference>
<dbReference type="PANTHER" id="PTHR43185">
    <property type="entry name" value="FERROUS IRON TRANSPORT PROTEIN B"/>
    <property type="match status" value="1"/>
</dbReference>
<dbReference type="SUPFAM" id="SSF52540">
    <property type="entry name" value="P-loop containing nucleoside triphosphate hydrolases"/>
    <property type="match status" value="1"/>
</dbReference>
<protein>
    <submittedName>
        <fullName evidence="14">Fe(2+) transporter FeoB</fullName>
    </submittedName>
</protein>
<keyword evidence="10" id="KW-0342">GTP-binding</keyword>
<dbReference type="PRINTS" id="PR00326">
    <property type="entry name" value="GTP1OBG"/>
</dbReference>
<dbReference type="InterPro" id="IPR027417">
    <property type="entry name" value="P-loop_NTPase"/>
</dbReference>
<feature type="transmembrane region" description="Helical" evidence="12">
    <location>
        <begin position="386"/>
        <end position="408"/>
    </location>
</feature>
<dbReference type="AlphaFoldDB" id="A0A644URD8"/>
<keyword evidence="7 12" id="KW-1133">Transmembrane helix</keyword>
<keyword evidence="9" id="KW-0406">Ion transport</keyword>
<feature type="transmembrane region" description="Helical" evidence="12">
    <location>
        <begin position="420"/>
        <end position="444"/>
    </location>
</feature>
<evidence type="ECO:0000259" key="13">
    <source>
        <dbReference type="PROSITE" id="PS51711"/>
    </source>
</evidence>
<evidence type="ECO:0000256" key="6">
    <source>
        <dbReference type="ARBA" id="ARBA00022741"/>
    </source>
</evidence>
<keyword evidence="2" id="KW-0813">Transport</keyword>
<gene>
    <name evidence="14" type="primary">feoB_16</name>
    <name evidence="14" type="ORF">SDC9_27279</name>
</gene>
<dbReference type="Pfam" id="PF07664">
    <property type="entry name" value="FeoB_C"/>
    <property type="match status" value="1"/>
</dbReference>
<dbReference type="EMBL" id="VSSQ01000149">
    <property type="protein sequence ID" value="MPL81362.1"/>
    <property type="molecule type" value="Genomic_DNA"/>
</dbReference>
<keyword evidence="5 12" id="KW-0812">Transmembrane</keyword>
<organism evidence="14">
    <name type="scientific">bioreactor metagenome</name>
    <dbReference type="NCBI Taxonomy" id="1076179"/>
    <lineage>
        <taxon>unclassified sequences</taxon>
        <taxon>metagenomes</taxon>
        <taxon>ecological metagenomes</taxon>
    </lineage>
</organism>
<evidence type="ECO:0000256" key="11">
    <source>
        <dbReference type="ARBA" id="ARBA00023136"/>
    </source>
</evidence>
<feature type="transmembrane region" description="Helical" evidence="12">
    <location>
        <begin position="450"/>
        <end position="473"/>
    </location>
</feature>
<evidence type="ECO:0000313" key="14">
    <source>
        <dbReference type="EMBL" id="MPL81362.1"/>
    </source>
</evidence>
<feature type="transmembrane region" description="Helical" evidence="12">
    <location>
        <begin position="634"/>
        <end position="654"/>
    </location>
</feature>
<keyword evidence="8" id="KW-0408">Iron</keyword>
<feature type="transmembrane region" description="Helical" evidence="12">
    <location>
        <begin position="602"/>
        <end position="622"/>
    </location>
</feature>
<dbReference type="InterPro" id="IPR011642">
    <property type="entry name" value="Gate_dom"/>
</dbReference>
<dbReference type="Pfam" id="PF02421">
    <property type="entry name" value="FeoB_N"/>
    <property type="match status" value="1"/>
</dbReference>
<sequence>MTVSCQQVAVAGQPNVGKSTIFNLLTGLRQEVGNWAGKTVEKKSGYAPREQGGYMVVDLPGSYSLSSSSPEERIACEYILTESPSLVVVVVNAASLERTLYYALDIMLLSVPCLIALNMVDVAEKNGVSVNPAALSHALGTPVTALVGSKEQGADDLRSIIKQALATPPAPVNVYPALLQHLPQPAAELHAKWTTLLQRHAHWLSAPAEWTAWKALEQDDNAMQVVTDACRAEGIAPPVFSRKLQDAAQQAKFDWIEQTTQRDSACSLSHKSPTAVWDKWLLHPVLGPVLMMTILLTAIIVGFSLGSPLGLGLWRGLQIVETAVLDAIPPELMVFKALTKGGFRGVGAVLSMLPFVAVFYAIFAILEDVGYMSRAAFLMDSLMTRLGLNGKAFVPLLFALPCNIPGVMACRTVDSARQRLLLFLLIPLIPCSAKLVVLSTLAAWLFPPFWAVSMVLLLLIMNFSVLMVSCVVFDRFLPGRDDYRGLIMELPHYHRPNVKNIFRSILSNTNAFLKKAATLMVSFSILVWFVSYYPTGQVETSWLGQLGHMLEPVASVMGADWRLLTSLFTSAISKEATLATMGVIYNVPLVDLPDVLRNSTSLQGALAFMCAQSLFIPCVATLGMIYKETRSLKIFFFIILYTLLLPFAAAIVVYQTANALLG</sequence>
<evidence type="ECO:0000256" key="10">
    <source>
        <dbReference type="ARBA" id="ARBA00023134"/>
    </source>
</evidence>
<dbReference type="Gene3D" id="3.40.50.300">
    <property type="entry name" value="P-loop containing nucleotide triphosphate hydrolases"/>
    <property type="match status" value="1"/>
</dbReference>